<feature type="signal peptide" evidence="4">
    <location>
        <begin position="1"/>
        <end position="25"/>
    </location>
</feature>
<evidence type="ECO:0000259" key="5">
    <source>
        <dbReference type="PROSITE" id="PS50015"/>
    </source>
</evidence>
<protein>
    <recommendedName>
        <fullName evidence="5">Saposin B-type domain-containing protein</fullName>
    </recommendedName>
</protein>
<dbReference type="PANTHER" id="PTHR11480">
    <property type="entry name" value="SAPOSIN-RELATED"/>
    <property type="match status" value="1"/>
</dbReference>
<dbReference type="Proteomes" id="UP000005238">
    <property type="component" value="Unassembled WGS sequence"/>
</dbReference>
<evidence type="ECO:0000313" key="7">
    <source>
        <dbReference type="Proteomes" id="UP000005238"/>
    </source>
</evidence>
<sequence>MASIKMLKLIQVVALLSAGIATSTAQTYTFVDAASFTPTTTGSLTATPSHDGASDSDDNRSLGGDRGDNELLKDDDEGDLDSADDEESDTAMASGSTSVATISTIESAYTNWVGPALGGGSDTACYRETHIAQTCPLEFDSHHDACWAECPLAYPVSVIAQSALSLATFGLYGEFKLMAKGVRIAFKCGKEIINLVKQLTKFIRTIKVSSPHTTNKYLETMLYQTDNVVFDLPITICTCLDMHVSESIKTTDRVTNTIELFVKEIVSDKGAIVASWAAFTIFMKRIALDKPLDSLDESDITSLQSALESNSTCGYNMKRLLDRTWMNVADLRRKDPEISEADIRVAMSQSTLVLTEIPIVTNNCMEELIEQSDEDAAYATRDTLRKSTSPNGTLLTAEKYAYKIADKALTFYAVWDLTNIDSVISEYFQTICGPTKFTGEIDDGSANDALGLRMVGDAFANSSGNWTKVGDGTVTITFQSVDTEDVTVNIHSGGNKFDKVAVSAGGTVVWTSSVAELGGKTLYLDRWRPGILRLPGTGGGSLLLWVPRSTQSGSLQLTAMLNRETMRPVYALLPSLAAAAAVASADHGGRPGLGHRQDAEMPCHHDQEEEETAGLMAVLNEHFQRSSEMLQQFFSLGEPQEADVIVIIEEEEEDPRKTACLKALEKIHEQDELQQQTETLAKYFRSALDVVSLQLWGAASCDDLERSELVEEVRDAVSLMKWEGKLMLCNRVLSSEEVVKEFLQEGKTDDEVCDIMATVEDLEGADNLSCKLCQRFVQMVDQALSQEVQQVQQVRVIIGDLCDAMSTDSMCHTFLKNFDAIVDWLKHGTDPLVVCTRIAMCSPDSGSDSQISDVPAYPEELETIGDGALTTPEFLEKDQSCFFCSRVAGVIYQVNSLFPEQLPMLKSVLGSVCQLASEDAKCQEVEANFDYIIELVQQDQHPREICQAADFCPKRNMHDMPPSDRVHGDDKTCVYCDAATTVVEVIMQEQPDQIDQIREYADMICGMLGDDSPCHEYVNQLDTVVDSLKKGVHPREICKALKYCSAERMDGPPLLDESPRVGMMRNGRHGHHAHVGMEGPGGRHGHHGHGKRDKMGVIPHDEHPPHPPHPRPHPHGSCFFCSRVAMVIHHVNHTSPEKLPIVKTILTNVCQLVPSTCKCDVVDKNFDKIVELEKQGKHPHEICKSLGVCNKTRGWEEGAPSIADEMKGVVVASQWPPGNATECTYCQFATTVAKIALQQYGTDISQIRAYADMICDMLGADNPCHVYVKEFDFVIDSITKGMSSKAICTELKFCTAAMDKQPALADSERNAVVLSSEEHPPHNHGCSFCIHVGIAIHHVNQTDPGKLPIVKTILTNVCKLAKPDCKCDEVDKNFDKIVELEKEGKRPHEICKTIGLCKKQVDVVADEYSFADTVSALIVASRPDAVEGDTKTCFFCDYATTLVQAAYEQDATKIGQIKQLADTACALMGEECGCHKYIAKLDFVLDSLKNGTHPHAICVSMNYCPANNTLPSPASSPSSLSAYDPVLVQMMKESMEVSVDGCFFCTQVASIIEVAVAQDPSKIAQIRQIADVVCGMLPSDNQCHSFVKQFDAVVDSLQKGEQPKAICHDLKYCTVDTNPAMAKLAMPSVDMIAVRDNDEESNTCAYCSGIVTVLKYALDQKPEQVKEMREAAGIVCELLPADDTCHDDLKMFDEAVTDLQAGKEPQEICQTLKFCTATQGTSSLVSGLLDFKGSDFLPSSLATFEREINSVCRLIPDSSECELLMKHQDMIVDSLKNNEDVETICTRIAACGPAAVEEVPAEKSMSVGCLFCEYTADLLERAKDNEKALREAKMTLETICTVLPPRARCDVLSSKFDELVSLMRKGKSPSQACNAIALCDADFVYTSTSGSKGNNEDPIVQAFEKGRQSMGNVMEIQ</sequence>
<feature type="region of interest" description="Disordered" evidence="3">
    <location>
        <begin position="1070"/>
        <end position="1112"/>
    </location>
</feature>
<keyword evidence="1" id="KW-1015">Disulfide bond</keyword>
<evidence type="ECO:0000256" key="1">
    <source>
        <dbReference type="ARBA" id="ARBA00023157"/>
    </source>
</evidence>
<feature type="compositionally biased region" description="Acidic residues" evidence="3">
    <location>
        <begin position="73"/>
        <end position="89"/>
    </location>
</feature>
<dbReference type="Pfam" id="PF03489">
    <property type="entry name" value="SapB_2"/>
    <property type="match status" value="1"/>
</dbReference>
<keyword evidence="4" id="KW-0732">Signal</keyword>
<reference evidence="7" key="1">
    <citation type="journal article" date="2006" name="Science">
        <title>Phytophthora genome sequences uncover evolutionary origins and mechanisms of pathogenesis.</title>
        <authorList>
            <person name="Tyler B.M."/>
            <person name="Tripathy S."/>
            <person name="Zhang X."/>
            <person name="Dehal P."/>
            <person name="Jiang R.H."/>
            <person name="Aerts A."/>
            <person name="Arredondo F.D."/>
            <person name="Baxter L."/>
            <person name="Bensasson D."/>
            <person name="Beynon J.L."/>
            <person name="Chapman J."/>
            <person name="Damasceno C.M."/>
            <person name="Dorrance A.E."/>
            <person name="Dou D."/>
            <person name="Dickerman A.W."/>
            <person name="Dubchak I.L."/>
            <person name="Garbelotto M."/>
            <person name="Gijzen M."/>
            <person name="Gordon S.G."/>
            <person name="Govers F."/>
            <person name="Grunwald N.J."/>
            <person name="Huang W."/>
            <person name="Ivors K.L."/>
            <person name="Jones R.W."/>
            <person name="Kamoun S."/>
            <person name="Krampis K."/>
            <person name="Lamour K.H."/>
            <person name="Lee M.K."/>
            <person name="McDonald W.H."/>
            <person name="Medina M."/>
            <person name="Meijer H.J."/>
            <person name="Nordberg E.K."/>
            <person name="Maclean D.J."/>
            <person name="Ospina-Giraldo M.D."/>
            <person name="Morris P.F."/>
            <person name="Phuntumart V."/>
            <person name="Putnam N.H."/>
            <person name="Rash S."/>
            <person name="Rose J.K."/>
            <person name="Sakihama Y."/>
            <person name="Salamov A.A."/>
            <person name="Savidor A."/>
            <person name="Scheuring C.F."/>
            <person name="Smith B.M."/>
            <person name="Sobral B.W."/>
            <person name="Terry A."/>
            <person name="Torto-Alalibo T.A."/>
            <person name="Win J."/>
            <person name="Xu Z."/>
            <person name="Zhang H."/>
            <person name="Grigoriev I.V."/>
            <person name="Rokhsar D.S."/>
            <person name="Boore J.L."/>
        </authorList>
    </citation>
    <scope>NUCLEOTIDE SEQUENCE [LARGE SCALE GENOMIC DNA]</scope>
    <source>
        <strain evidence="7">Pr102</strain>
    </source>
</reference>
<feature type="domain" description="Saposin B-type" evidence="5">
    <location>
        <begin position="1640"/>
        <end position="1719"/>
    </location>
</feature>
<dbReference type="VEuPathDB" id="FungiDB:KRP22_5971"/>
<proteinExistence type="predicted"/>
<name>H3GHP2_PHYRM</name>
<feature type="compositionally biased region" description="Basic and acidic residues" evidence="3">
    <location>
        <begin position="1093"/>
        <end position="1105"/>
    </location>
</feature>
<dbReference type="EMBL" id="DS566010">
    <property type="status" value="NOT_ANNOTATED_CDS"/>
    <property type="molecule type" value="Genomic_DNA"/>
</dbReference>
<feature type="chain" id="PRO_5003586404" description="Saposin B-type domain-containing protein" evidence="4">
    <location>
        <begin position="26"/>
        <end position="1917"/>
    </location>
</feature>
<accession>H3GHP2</accession>
<dbReference type="InterPro" id="IPR011001">
    <property type="entry name" value="Saposin-like"/>
</dbReference>
<keyword evidence="7" id="KW-1185">Reference proteome</keyword>
<evidence type="ECO:0000256" key="4">
    <source>
        <dbReference type="SAM" id="SignalP"/>
    </source>
</evidence>
<dbReference type="STRING" id="164328.H3GHP2"/>
<keyword evidence="2" id="KW-0325">Glycoprotein</keyword>
<dbReference type="VEuPathDB" id="FungiDB:KRP22_7897"/>
<dbReference type="PROSITE" id="PS50015">
    <property type="entry name" value="SAP_B"/>
    <property type="match status" value="6"/>
</dbReference>
<organism evidence="6 7">
    <name type="scientific">Phytophthora ramorum</name>
    <name type="common">Sudden oak death agent</name>
    <dbReference type="NCBI Taxonomy" id="164328"/>
    <lineage>
        <taxon>Eukaryota</taxon>
        <taxon>Sar</taxon>
        <taxon>Stramenopiles</taxon>
        <taxon>Oomycota</taxon>
        <taxon>Peronosporomycetes</taxon>
        <taxon>Peronosporales</taxon>
        <taxon>Peronosporaceae</taxon>
        <taxon>Phytophthora</taxon>
    </lineage>
</organism>
<evidence type="ECO:0000256" key="3">
    <source>
        <dbReference type="SAM" id="MobiDB-lite"/>
    </source>
</evidence>
<dbReference type="InterPro" id="IPR051428">
    <property type="entry name" value="Sphingo_Act-Surfact_Prot"/>
</dbReference>
<dbReference type="EnsemblProtists" id="Phyra75474">
    <property type="protein sequence ID" value="Phyra75474"/>
    <property type="gene ID" value="Phyra75474"/>
</dbReference>
<feature type="compositionally biased region" description="Basic residues" evidence="3">
    <location>
        <begin position="1083"/>
        <end position="1092"/>
    </location>
</feature>
<dbReference type="InterPro" id="IPR008139">
    <property type="entry name" value="SaposinB_dom"/>
</dbReference>
<feature type="domain" description="Saposin B-type" evidence="5">
    <location>
        <begin position="969"/>
        <end position="1048"/>
    </location>
</feature>
<feature type="domain" description="Saposin B-type" evidence="5">
    <location>
        <begin position="1805"/>
        <end position="1883"/>
    </location>
</feature>
<dbReference type="InParanoid" id="H3GHP2"/>
<feature type="compositionally biased region" description="Low complexity" evidence="3">
    <location>
        <begin position="39"/>
        <end position="49"/>
    </location>
</feature>
<feature type="region of interest" description="Disordered" evidence="3">
    <location>
        <begin position="39"/>
        <end position="97"/>
    </location>
</feature>
<feature type="domain" description="Saposin B-type" evidence="5">
    <location>
        <begin position="1219"/>
        <end position="1298"/>
    </location>
</feature>
<dbReference type="InterPro" id="IPR008138">
    <property type="entry name" value="SapB_2"/>
</dbReference>
<evidence type="ECO:0000313" key="6">
    <source>
        <dbReference type="EnsemblProtists" id="Phyra75474"/>
    </source>
</evidence>
<dbReference type="SMART" id="SM00741">
    <property type="entry name" value="SapB"/>
    <property type="match status" value="10"/>
</dbReference>
<dbReference type="HOGENOM" id="CLU_245941_0_0_1"/>
<feature type="compositionally biased region" description="Basic and acidic residues" evidence="3">
    <location>
        <begin position="57"/>
        <end position="72"/>
    </location>
</feature>
<dbReference type="Gene3D" id="1.10.225.10">
    <property type="entry name" value="Saposin-like"/>
    <property type="match status" value="10"/>
</dbReference>
<feature type="domain" description="Saposin B-type" evidence="5">
    <location>
        <begin position="1538"/>
        <end position="1617"/>
    </location>
</feature>
<dbReference type="SUPFAM" id="SSF47862">
    <property type="entry name" value="Saposin"/>
    <property type="match status" value="8"/>
</dbReference>
<evidence type="ECO:0000256" key="2">
    <source>
        <dbReference type="ARBA" id="ARBA00023180"/>
    </source>
</evidence>
<dbReference type="eggNOG" id="KOG1340">
    <property type="taxonomic scope" value="Eukaryota"/>
</dbReference>
<feature type="domain" description="Saposin B-type" evidence="5">
    <location>
        <begin position="766"/>
        <end position="845"/>
    </location>
</feature>
<reference evidence="6" key="2">
    <citation type="submission" date="2015-06" db="UniProtKB">
        <authorList>
            <consortium name="EnsemblProtists"/>
        </authorList>
    </citation>
    <scope>IDENTIFICATION</scope>
    <source>
        <strain evidence="6">Pr102</strain>
    </source>
</reference>
<dbReference type="VEuPathDB" id="FungiDB:KRP23_6591"/>